<reference evidence="2 3" key="1">
    <citation type="submission" date="2023-09" db="EMBL/GenBank/DDBJ databases">
        <title>Micromonospora halotolerans DSM 45598 genome sequence.</title>
        <authorList>
            <person name="Mo P."/>
        </authorList>
    </citation>
    <scope>NUCLEOTIDE SEQUENCE [LARGE SCALE GENOMIC DNA]</scope>
    <source>
        <strain evidence="2 3">DSM 45598</strain>
    </source>
</reference>
<dbReference type="EMBL" id="CP134876">
    <property type="protein sequence ID" value="WNM37560.1"/>
    <property type="molecule type" value="Genomic_DNA"/>
</dbReference>
<protein>
    <submittedName>
        <fullName evidence="2">Uncharacterized protein</fullName>
    </submittedName>
</protein>
<feature type="region of interest" description="Disordered" evidence="1">
    <location>
        <begin position="1"/>
        <end position="20"/>
    </location>
</feature>
<evidence type="ECO:0000313" key="2">
    <source>
        <dbReference type="EMBL" id="WNM37560.1"/>
    </source>
</evidence>
<sequence length="675" mass="74139">MTTTMDESVAVHDHVPPRPVSKLPELAPIAARRKAADKLIETFNLDEEAASCIADAVVDPAELRRSIETPTQLAITGGTLLAVRAKVWARRTLPDIRNPRIGTARRHPIAVEPGTDEESRFAPVGDPTSEGTTPHLTVEVESAEHMRWASGLAARAVIEANDWRYSIRNQGVLTEVWLVATRYDHTEDGSPALWAMTTAEGSSRTTAAHDILGIGNSIDAVVTAASDTYMRGQIKELNTAFEQGPTTKQSEALRCETLPALILVGYQPLSGGPDRFSSAVKSLVALRHVDAPKAWGDGPEMESLADEALAVMEDRGILTPLRRRWFAGSISRAQANAAHLPTDQAIRAAEIIALFTSDDQLVRDAIRDAVTRQSTRKRITKNVRVSLAVALIVRAVAGEGASPDRVRRYMQHGFVAVRDRYFKPTHRTADVVVAEALDELDQDPAGDAGPARLELAARSAYPLIATLSLWADRGTKDNPNADDRRRPGEVIDTMLTSRLGIRQLHRAIVDHHEGRSTLRAVNEDGSIRRTEDRAQDQTLNDVYLRSTFPKPGSPQRPTSTDTPDDALRDAAAQLGAAVRAVEDAMAAIRGVKALDGTDHVETVGVDRNHVREWKNVLDDATSDLEFWGRIWERRNRGARAAARRDDNWEAEYDDDPDRAVEAWEDEEADDLKVVS</sequence>
<feature type="region of interest" description="Disordered" evidence="1">
    <location>
        <begin position="545"/>
        <end position="565"/>
    </location>
</feature>
<organism evidence="2 3">
    <name type="scientific">Micromonospora halotolerans</name>
    <dbReference type="NCBI Taxonomy" id="709879"/>
    <lineage>
        <taxon>Bacteria</taxon>
        <taxon>Bacillati</taxon>
        <taxon>Actinomycetota</taxon>
        <taxon>Actinomycetes</taxon>
        <taxon>Micromonosporales</taxon>
        <taxon>Micromonosporaceae</taxon>
        <taxon>Micromonospora</taxon>
    </lineage>
</organism>
<dbReference type="RefSeq" id="WP_313719143.1">
    <property type="nucleotide sequence ID" value="NZ_CP134876.1"/>
</dbReference>
<name>A0ABY9ZSK5_9ACTN</name>
<dbReference type="Proteomes" id="UP001303001">
    <property type="component" value="Chromosome"/>
</dbReference>
<proteinExistence type="predicted"/>
<evidence type="ECO:0000256" key="1">
    <source>
        <dbReference type="SAM" id="MobiDB-lite"/>
    </source>
</evidence>
<gene>
    <name evidence="2" type="ORF">RMN56_20615</name>
</gene>
<accession>A0ABY9ZSK5</accession>
<evidence type="ECO:0000313" key="3">
    <source>
        <dbReference type="Proteomes" id="UP001303001"/>
    </source>
</evidence>
<keyword evidence="3" id="KW-1185">Reference proteome</keyword>